<proteinExistence type="predicted"/>
<feature type="region of interest" description="Disordered" evidence="1">
    <location>
        <begin position="84"/>
        <end position="116"/>
    </location>
</feature>
<keyword evidence="3" id="KW-1185">Reference proteome</keyword>
<dbReference type="KEGG" id="mdb:OVN18_01600"/>
<dbReference type="Proteomes" id="UP001164706">
    <property type="component" value="Chromosome"/>
</dbReference>
<organism evidence="2 3">
    <name type="scientific">Microcella daejeonensis</name>
    <dbReference type="NCBI Taxonomy" id="2994971"/>
    <lineage>
        <taxon>Bacteria</taxon>
        <taxon>Bacillati</taxon>
        <taxon>Actinomycetota</taxon>
        <taxon>Actinomycetes</taxon>
        <taxon>Micrococcales</taxon>
        <taxon>Microbacteriaceae</taxon>
        <taxon>Microcella</taxon>
    </lineage>
</organism>
<accession>A0A9E8SBN3</accession>
<dbReference type="RefSeq" id="WP_267781530.1">
    <property type="nucleotide sequence ID" value="NZ_CP113089.1"/>
</dbReference>
<name>A0A9E8SBN3_9MICO</name>
<sequence>MSAEPAVETWARVLDDLERRIPPTPSLVALMAADAGEPARAPVERPLTDGSAWQAPAGAGALPAQLAERARSILALIEERARQTRDVQQEIERHRGALRETAPRPSTTPLLLDRSA</sequence>
<dbReference type="EMBL" id="CP113089">
    <property type="protein sequence ID" value="WAB81742.1"/>
    <property type="molecule type" value="Genomic_DNA"/>
</dbReference>
<protein>
    <submittedName>
        <fullName evidence="2">Uncharacterized protein</fullName>
    </submittedName>
</protein>
<evidence type="ECO:0000313" key="2">
    <source>
        <dbReference type="EMBL" id="WAB81742.1"/>
    </source>
</evidence>
<gene>
    <name evidence="2" type="ORF">OVN18_01600</name>
</gene>
<evidence type="ECO:0000256" key="1">
    <source>
        <dbReference type="SAM" id="MobiDB-lite"/>
    </source>
</evidence>
<feature type="compositionally biased region" description="Basic and acidic residues" evidence="1">
    <location>
        <begin position="84"/>
        <end position="102"/>
    </location>
</feature>
<dbReference type="AlphaFoldDB" id="A0A9E8SBN3"/>
<evidence type="ECO:0000313" key="3">
    <source>
        <dbReference type="Proteomes" id="UP001164706"/>
    </source>
</evidence>
<reference evidence="2" key="1">
    <citation type="submission" date="2022-11" db="EMBL/GenBank/DDBJ databases">
        <title>Description of Microcella daejonensis nov. sp, isolated from riverside soil.</title>
        <authorList>
            <person name="Molina K.M."/>
            <person name="Kim S.B."/>
        </authorList>
    </citation>
    <scope>NUCLEOTIDE SEQUENCE</scope>
    <source>
        <strain evidence="2">MMS21-STM12</strain>
    </source>
</reference>